<dbReference type="InterPro" id="IPR011032">
    <property type="entry name" value="GroES-like_sf"/>
</dbReference>
<sequence length="331" mass="34332">MKAAIHEKYGDAGVLEIRDIARPEPADGEILVKVCAAAVTTADWRLRAAAFPGIMALPGRLMFGLFAPRQKVLGTAFSGRVVARGGDVDRFALGDAVFGFSGAGAHAEYVAVKADGPVVAKPANIGHDEAAAAPFGGLAALVFLRDFAGVKPGEKVLVAGASGGVGSWAVQVAKHLGAEVVGVASTGNVDLVRSLGADRVIDYRKDDPAASGERYDVVLDTAGKLPFARARRILARTGRYLPLEFGGREMLQALWAGVTGGPKIVINVSGDSRADLEILAGLLETGEIRAVVDSRFPLRDIAAAHRRVESRHAGGAVIVLMDEAAACAPSP</sequence>
<dbReference type="SMART" id="SM00829">
    <property type="entry name" value="PKS_ER"/>
    <property type="match status" value="1"/>
</dbReference>
<dbReference type="PANTHER" id="PTHR44013">
    <property type="entry name" value="ZINC-TYPE ALCOHOL DEHYDROGENASE-LIKE PROTEIN C16A3.02C"/>
    <property type="match status" value="1"/>
</dbReference>
<dbReference type="GO" id="GO:0008270">
    <property type="term" value="F:zinc ion binding"/>
    <property type="evidence" value="ECO:0007669"/>
    <property type="project" value="InterPro"/>
</dbReference>
<organism evidence="2 3">
    <name type="scientific">Oricola thermophila</name>
    <dbReference type="NCBI Taxonomy" id="2742145"/>
    <lineage>
        <taxon>Bacteria</taxon>
        <taxon>Pseudomonadati</taxon>
        <taxon>Pseudomonadota</taxon>
        <taxon>Alphaproteobacteria</taxon>
        <taxon>Hyphomicrobiales</taxon>
        <taxon>Ahrensiaceae</taxon>
        <taxon>Oricola</taxon>
    </lineage>
</organism>
<dbReference type="PROSITE" id="PS01162">
    <property type="entry name" value="QOR_ZETA_CRYSTAL"/>
    <property type="match status" value="1"/>
</dbReference>
<protein>
    <submittedName>
        <fullName evidence="2">NAD(P)-dependent alcohol dehydrogenase</fullName>
    </submittedName>
</protein>
<reference evidence="2 3" key="1">
    <citation type="submission" date="2020-06" db="EMBL/GenBank/DDBJ databases">
        <title>Oricola thermophila sp. nov. isolated from a tidal sediments.</title>
        <authorList>
            <person name="Kwon K.K."/>
            <person name="Yang S.-H."/>
            <person name="Park M.-J."/>
        </authorList>
    </citation>
    <scope>NUCLEOTIDE SEQUENCE [LARGE SCALE GENOMIC DNA]</scope>
    <source>
        <strain evidence="2 3">MEBiC13590</strain>
    </source>
</reference>
<dbReference type="AlphaFoldDB" id="A0A6N1VIZ1"/>
<gene>
    <name evidence="2" type="ORF">HTY61_15210</name>
</gene>
<dbReference type="Proteomes" id="UP000509367">
    <property type="component" value="Chromosome"/>
</dbReference>
<dbReference type="InterPro" id="IPR020843">
    <property type="entry name" value="ER"/>
</dbReference>
<dbReference type="RefSeq" id="WP_175277596.1">
    <property type="nucleotide sequence ID" value="NZ_CP054836.1"/>
</dbReference>
<dbReference type="PANTHER" id="PTHR44013:SF1">
    <property type="entry name" value="ZINC-TYPE ALCOHOL DEHYDROGENASE-LIKE PROTEIN C16A3.02C"/>
    <property type="match status" value="1"/>
</dbReference>
<name>A0A6N1VIZ1_9HYPH</name>
<evidence type="ECO:0000313" key="2">
    <source>
        <dbReference type="EMBL" id="QKV19705.1"/>
    </source>
</evidence>
<dbReference type="Gene3D" id="3.40.50.720">
    <property type="entry name" value="NAD(P)-binding Rossmann-like Domain"/>
    <property type="match status" value="1"/>
</dbReference>
<accession>A0A6N1VIZ1</accession>
<dbReference type="InterPro" id="IPR036291">
    <property type="entry name" value="NAD(P)-bd_dom_sf"/>
</dbReference>
<proteinExistence type="predicted"/>
<dbReference type="SUPFAM" id="SSF50129">
    <property type="entry name" value="GroES-like"/>
    <property type="match status" value="1"/>
</dbReference>
<dbReference type="Pfam" id="PF13602">
    <property type="entry name" value="ADH_zinc_N_2"/>
    <property type="match status" value="1"/>
</dbReference>
<evidence type="ECO:0000313" key="3">
    <source>
        <dbReference type="Proteomes" id="UP000509367"/>
    </source>
</evidence>
<dbReference type="Gene3D" id="3.90.180.10">
    <property type="entry name" value="Medium-chain alcohol dehydrogenases, catalytic domain"/>
    <property type="match status" value="1"/>
</dbReference>
<dbReference type="SUPFAM" id="SSF51735">
    <property type="entry name" value="NAD(P)-binding Rossmann-fold domains"/>
    <property type="match status" value="1"/>
</dbReference>
<dbReference type="InterPro" id="IPR013154">
    <property type="entry name" value="ADH-like_N"/>
</dbReference>
<feature type="domain" description="Enoyl reductase (ER)" evidence="1">
    <location>
        <begin position="10"/>
        <end position="318"/>
    </location>
</feature>
<keyword evidence="3" id="KW-1185">Reference proteome</keyword>
<dbReference type="InterPro" id="IPR052733">
    <property type="entry name" value="Chloroplast_QOR"/>
</dbReference>
<evidence type="ECO:0000259" key="1">
    <source>
        <dbReference type="SMART" id="SM00829"/>
    </source>
</evidence>
<dbReference type="CDD" id="cd08267">
    <property type="entry name" value="MDR1"/>
    <property type="match status" value="1"/>
</dbReference>
<dbReference type="KEGG" id="orm:HTY61_15210"/>
<dbReference type="GO" id="GO:0016491">
    <property type="term" value="F:oxidoreductase activity"/>
    <property type="evidence" value="ECO:0007669"/>
    <property type="project" value="InterPro"/>
</dbReference>
<dbReference type="Pfam" id="PF08240">
    <property type="entry name" value="ADH_N"/>
    <property type="match status" value="1"/>
</dbReference>
<dbReference type="InterPro" id="IPR002364">
    <property type="entry name" value="Quin_OxRdtase/zeta-crystal_CS"/>
</dbReference>
<dbReference type="EMBL" id="CP054836">
    <property type="protein sequence ID" value="QKV19705.1"/>
    <property type="molecule type" value="Genomic_DNA"/>
</dbReference>